<dbReference type="Proteomes" id="UP000054408">
    <property type="component" value="Unassembled WGS sequence"/>
</dbReference>
<evidence type="ECO:0008006" key="4">
    <source>
        <dbReference type="Google" id="ProtNLM"/>
    </source>
</evidence>
<proteinExistence type="predicted"/>
<keyword evidence="1" id="KW-0812">Transmembrane</keyword>
<keyword evidence="1" id="KW-0472">Membrane</keyword>
<organism evidence="2 3">
    <name type="scientific">Thecamonas trahens ATCC 50062</name>
    <dbReference type="NCBI Taxonomy" id="461836"/>
    <lineage>
        <taxon>Eukaryota</taxon>
        <taxon>Apusozoa</taxon>
        <taxon>Apusomonadida</taxon>
        <taxon>Apusomonadidae</taxon>
        <taxon>Thecamonas</taxon>
    </lineage>
</organism>
<feature type="transmembrane region" description="Helical" evidence="1">
    <location>
        <begin position="211"/>
        <end position="233"/>
    </location>
</feature>
<dbReference type="PANTHER" id="PTHR34078:SF3">
    <property type="entry name" value="TRANSMEMBRANE PROTEIN"/>
    <property type="match status" value="1"/>
</dbReference>
<evidence type="ECO:0000313" key="3">
    <source>
        <dbReference type="Proteomes" id="UP000054408"/>
    </source>
</evidence>
<sequence>MSIGLERQPSTAVVASSSTATLSLSESEHSSHACLPGLDNTVLRLGESSSSSLSIDGGYKSKGMPPQYSTVSGSHGLGVKPTQLAVRSADGTESVVSALSHASSGGIGFAPTRSVVAVVPLDNVSETLDSDAIAAVQDGGSPLCNTAALIRSSTTERELEAVRLREEQLMLAKTRSDVYIILAIFISGFCCILPWLLGYLFLRSPNSRVRFLARLSLILFAFALIVCAIIIAAI</sequence>
<feature type="transmembrane region" description="Helical" evidence="1">
    <location>
        <begin position="178"/>
        <end position="202"/>
    </location>
</feature>
<gene>
    <name evidence="2" type="ORF">AMSG_02760</name>
</gene>
<evidence type="ECO:0000256" key="1">
    <source>
        <dbReference type="SAM" id="Phobius"/>
    </source>
</evidence>
<dbReference type="EMBL" id="GL349442">
    <property type="protein sequence ID" value="KNC46308.1"/>
    <property type="molecule type" value="Genomic_DNA"/>
</dbReference>
<reference evidence="2 3" key="1">
    <citation type="submission" date="2010-05" db="EMBL/GenBank/DDBJ databases">
        <title>The Genome Sequence of Thecamonas trahens ATCC 50062.</title>
        <authorList>
            <consortium name="The Broad Institute Genome Sequencing Platform"/>
            <person name="Russ C."/>
            <person name="Cuomo C."/>
            <person name="Shea T."/>
            <person name="Young S.K."/>
            <person name="Zeng Q."/>
            <person name="Koehrsen M."/>
            <person name="Haas B."/>
            <person name="Borodovsky M."/>
            <person name="Guigo R."/>
            <person name="Alvarado L."/>
            <person name="Berlin A."/>
            <person name="Bochicchio J."/>
            <person name="Borenstein D."/>
            <person name="Chapman S."/>
            <person name="Chen Z."/>
            <person name="Freedman E."/>
            <person name="Gellesch M."/>
            <person name="Goldberg J."/>
            <person name="Griggs A."/>
            <person name="Gujja S."/>
            <person name="Heilman E."/>
            <person name="Heiman D."/>
            <person name="Hepburn T."/>
            <person name="Howarth C."/>
            <person name="Jen D."/>
            <person name="Larson L."/>
            <person name="Mehta T."/>
            <person name="Park D."/>
            <person name="Pearson M."/>
            <person name="Roberts A."/>
            <person name="Saif S."/>
            <person name="Shenoy N."/>
            <person name="Sisk P."/>
            <person name="Stolte C."/>
            <person name="Sykes S."/>
            <person name="Thomson T."/>
            <person name="Walk T."/>
            <person name="White J."/>
            <person name="Yandava C."/>
            <person name="Burger G."/>
            <person name="Gray M.W."/>
            <person name="Holland P.W.H."/>
            <person name="King N."/>
            <person name="Lang F.B.F."/>
            <person name="Roger A.J."/>
            <person name="Ruiz-Trillo I."/>
            <person name="Lander E."/>
            <person name="Nusbaum C."/>
        </authorList>
    </citation>
    <scope>NUCLEOTIDE SEQUENCE [LARGE SCALE GENOMIC DNA]</scope>
    <source>
        <strain evidence="2 3">ATCC 50062</strain>
    </source>
</reference>
<dbReference type="RefSeq" id="XP_013760601.1">
    <property type="nucleotide sequence ID" value="XM_013905147.1"/>
</dbReference>
<name>A0A0L0D4S4_THETB</name>
<dbReference type="PANTHER" id="PTHR34078">
    <property type="entry name" value="EXPRESSED PROTEIN"/>
    <property type="match status" value="1"/>
</dbReference>
<keyword evidence="3" id="KW-1185">Reference proteome</keyword>
<evidence type="ECO:0000313" key="2">
    <source>
        <dbReference type="EMBL" id="KNC46308.1"/>
    </source>
</evidence>
<dbReference type="AlphaFoldDB" id="A0A0L0D4S4"/>
<keyword evidence="1" id="KW-1133">Transmembrane helix</keyword>
<protein>
    <recommendedName>
        <fullName evidence="4">Transmembrane protein</fullName>
    </recommendedName>
</protein>
<accession>A0A0L0D4S4</accession>
<dbReference type="GeneID" id="25562413"/>